<dbReference type="FunFam" id="1.25.40.10:FF:000090">
    <property type="entry name" value="Pentatricopeptide repeat-containing protein, chloroplastic"/>
    <property type="match status" value="1"/>
</dbReference>
<feature type="repeat" description="PPR" evidence="2">
    <location>
        <begin position="123"/>
        <end position="157"/>
    </location>
</feature>
<feature type="repeat" description="PPR" evidence="2">
    <location>
        <begin position="247"/>
        <end position="281"/>
    </location>
</feature>
<dbReference type="InterPro" id="IPR046848">
    <property type="entry name" value="E_motif"/>
</dbReference>
<dbReference type="EMBL" id="OX459126">
    <property type="protein sequence ID" value="CAI9118026.1"/>
    <property type="molecule type" value="Genomic_DNA"/>
</dbReference>
<dbReference type="Pfam" id="PF20431">
    <property type="entry name" value="E_motif"/>
    <property type="match status" value="1"/>
</dbReference>
<feature type="repeat" description="PPR" evidence="2">
    <location>
        <begin position="441"/>
        <end position="475"/>
    </location>
</feature>
<dbReference type="InterPro" id="IPR046960">
    <property type="entry name" value="PPR_At4g14850-like_plant"/>
</dbReference>
<accession>A0AAV1EE56</accession>
<dbReference type="Pfam" id="PF13041">
    <property type="entry name" value="PPR_2"/>
    <property type="match status" value="1"/>
</dbReference>
<dbReference type="InterPro" id="IPR002885">
    <property type="entry name" value="PPR_rpt"/>
</dbReference>
<protein>
    <submittedName>
        <fullName evidence="3">OLC1v1019527C1</fullName>
    </submittedName>
</protein>
<dbReference type="InterPro" id="IPR011990">
    <property type="entry name" value="TPR-like_helical_dom_sf"/>
</dbReference>
<gene>
    <name evidence="3" type="ORF">OLC1_LOCUS23999</name>
</gene>
<name>A0AAV1EE56_OLDCO</name>
<evidence type="ECO:0000313" key="3">
    <source>
        <dbReference type="EMBL" id="CAI9118026.1"/>
    </source>
</evidence>
<evidence type="ECO:0000256" key="2">
    <source>
        <dbReference type="PROSITE-ProRule" id="PRU00708"/>
    </source>
</evidence>
<keyword evidence="4" id="KW-1185">Reference proteome</keyword>
<evidence type="ECO:0000313" key="4">
    <source>
        <dbReference type="Proteomes" id="UP001161247"/>
    </source>
</evidence>
<dbReference type="Proteomes" id="UP001161247">
    <property type="component" value="Chromosome 9"/>
</dbReference>
<dbReference type="PANTHER" id="PTHR47926:SF347">
    <property type="entry name" value="PENTATRICOPEPTIDE REPEAT-CONTAINING PROTEIN"/>
    <property type="match status" value="1"/>
</dbReference>
<dbReference type="PROSITE" id="PS51375">
    <property type="entry name" value="PPR"/>
    <property type="match status" value="7"/>
</dbReference>
<dbReference type="NCBIfam" id="TIGR00756">
    <property type="entry name" value="PPR"/>
    <property type="match status" value="6"/>
</dbReference>
<dbReference type="Pfam" id="PF01535">
    <property type="entry name" value="PPR"/>
    <property type="match status" value="11"/>
</dbReference>
<feature type="repeat" description="PPR" evidence="2">
    <location>
        <begin position="340"/>
        <end position="374"/>
    </location>
</feature>
<dbReference type="GO" id="GO:0003723">
    <property type="term" value="F:RNA binding"/>
    <property type="evidence" value="ECO:0007669"/>
    <property type="project" value="InterPro"/>
</dbReference>
<proteinExistence type="predicted"/>
<organism evidence="3 4">
    <name type="scientific">Oldenlandia corymbosa var. corymbosa</name>
    <dbReference type="NCBI Taxonomy" id="529605"/>
    <lineage>
        <taxon>Eukaryota</taxon>
        <taxon>Viridiplantae</taxon>
        <taxon>Streptophyta</taxon>
        <taxon>Embryophyta</taxon>
        <taxon>Tracheophyta</taxon>
        <taxon>Spermatophyta</taxon>
        <taxon>Magnoliopsida</taxon>
        <taxon>eudicotyledons</taxon>
        <taxon>Gunneridae</taxon>
        <taxon>Pentapetalae</taxon>
        <taxon>asterids</taxon>
        <taxon>lamiids</taxon>
        <taxon>Gentianales</taxon>
        <taxon>Rubiaceae</taxon>
        <taxon>Rubioideae</taxon>
        <taxon>Spermacoceae</taxon>
        <taxon>Hedyotis-Oldenlandia complex</taxon>
        <taxon>Oldenlandia</taxon>
    </lineage>
</organism>
<feature type="repeat" description="PPR" evidence="2">
    <location>
        <begin position="61"/>
        <end position="95"/>
    </location>
</feature>
<feature type="repeat" description="PPR" evidence="2">
    <location>
        <begin position="185"/>
        <end position="219"/>
    </location>
</feature>
<feature type="repeat" description="PPR" evidence="2">
    <location>
        <begin position="512"/>
        <end position="546"/>
    </location>
</feature>
<evidence type="ECO:0000256" key="1">
    <source>
        <dbReference type="ARBA" id="ARBA00022737"/>
    </source>
</evidence>
<keyword evidence="1" id="KW-0677">Repeat</keyword>
<reference evidence="3" key="1">
    <citation type="submission" date="2023-03" db="EMBL/GenBank/DDBJ databases">
        <authorList>
            <person name="Julca I."/>
        </authorList>
    </citation>
    <scope>NUCLEOTIDE SEQUENCE</scope>
</reference>
<dbReference type="AlphaFoldDB" id="A0AAV1EE56"/>
<sequence>MFFSCRTLKLTQNVPPKSIFGVQFVSTLSNLKPFNSKLSNYMRNGLVEAAEIMFDEMPHRNTVTWNAMVRGYFQNGISDKAINFYNRMPVRDIFSYNTMISGLMHCGDVKGAEKVFECMGDRDVVTWNTMISGYVNHGMMDDAVRVFNEMPEKDVVSWNLVIAGLMKIKEVDLAEHYFKEITAPDVASWTIMIKGLLNVGRIVEARQYFDSMPVRDVQAWETMMVGYLDNGYIEIAEALFHKMPNKDSSCWNEIINGLVSAGKVTDAMKLFHEMPQKHERLWNLILLCLIRNGLVREAHAFLEKYCLSDAVAWTNVIIGYFELGEVKNSIKLFESMPIRDTTAWNATIFGLGENDLMEDGARLFIRMIQEGNKPDEATFTSVFVVCSSMASLNLGNQTHALAIKAGLDDFTPVGNAIINMYFRCGSMESAFFQFSVMSCHDIISWNSIICGSAYHGKAEKSLAMFENMRLTDVKANQVTFVGVLSACSHAGLVEQGKSYFHAMKNDYSLLPLAEHYTCVVDLLGRFGLIDDALHILDQMKADGFEVPASVWGALLGACRMHKNLKVGEVAGERMLELEPSNSGMYMMLAEMFLSDGRRRDAEKMWVRMKDEGVKKQPGCSWIESKNSSHIFLSGDRTHPECFRIACVLELLYSEMGARTSTLGDSSFFDFEVS</sequence>
<dbReference type="GO" id="GO:0009451">
    <property type="term" value="P:RNA modification"/>
    <property type="evidence" value="ECO:0007669"/>
    <property type="project" value="InterPro"/>
</dbReference>
<dbReference type="Gene3D" id="1.25.40.10">
    <property type="entry name" value="Tetratricopeptide repeat domain"/>
    <property type="match status" value="6"/>
</dbReference>
<dbReference type="PANTHER" id="PTHR47926">
    <property type="entry name" value="PENTATRICOPEPTIDE REPEAT-CONTAINING PROTEIN"/>
    <property type="match status" value="1"/>
</dbReference>